<dbReference type="InterPro" id="IPR034157">
    <property type="entry name" value="TOPRIM_TopoII"/>
</dbReference>
<comment type="catalytic activity">
    <reaction evidence="1 14 15">
        <text>ATP-dependent breakage, passage and rejoining of double-stranded DNA.</text>
        <dbReference type="EC" id="5.6.2.2"/>
    </reaction>
</comment>
<evidence type="ECO:0000256" key="4">
    <source>
        <dbReference type="ARBA" id="ARBA00011080"/>
    </source>
</evidence>
<dbReference type="Gene3D" id="3.30.230.10">
    <property type="match status" value="1"/>
</dbReference>
<dbReference type="InterPro" id="IPR013760">
    <property type="entry name" value="Topo_IIA-like_dom_sf"/>
</dbReference>
<dbReference type="InterPro" id="IPR020568">
    <property type="entry name" value="Ribosomal_Su5_D2-typ_SF"/>
</dbReference>
<dbReference type="Pfam" id="PF16898">
    <property type="entry name" value="TOPRIM_C"/>
    <property type="match status" value="1"/>
</dbReference>
<dbReference type="FunFam" id="3.30.565.10:FF:000004">
    <property type="entry name" value="DNA topoisomerase 2"/>
    <property type="match status" value="1"/>
</dbReference>
<dbReference type="PROSITE" id="PS50880">
    <property type="entry name" value="TOPRIM"/>
    <property type="match status" value="1"/>
</dbReference>
<comment type="subunit">
    <text evidence="15">Homodimer.</text>
</comment>
<evidence type="ECO:0000256" key="14">
    <source>
        <dbReference type="PROSITE-ProRule" id="PRU01384"/>
    </source>
</evidence>
<feature type="compositionally biased region" description="Low complexity" evidence="16">
    <location>
        <begin position="1410"/>
        <end position="1435"/>
    </location>
</feature>
<reference evidence="19" key="1">
    <citation type="submission" date="2022-07" db="EMBL/GenBank/DDBJ databases">
        <title>Phylogenomic reconstructions and comparative analyses of Kickxellomycotina fungi.</title>
        <authorList>
            <person name="Reynolds N.K."/>
            <person name="Stajich J.E."/>
            <person name="Barry K."/>
            <person name="Grigoriev I.V."/>
            <person name="Crous P."/>
            <person name="Smith M.E."/>
        </authorList>
    </citation>
    <scope>NUCLEOTIDE SEQUENCE</scope>
    <source>
        <strain evidence="19">NBRC 100468</strain>
    </source>
</reference>
<comment type="caution">
    <text evidence="19">The sequence shown here is derived from an EMBL/GenBank/DDBJ whole genome shotgun (WGS) entry which is preliminary data.</text>
</comment>
<dbReference type="Gene3D" id="3.30.1490.30">
    <property type="match status" value="1"/>
</dbReference>
<dbReference type="SUPFAM" id="SSF54211">
    <property type="entry name" value="Ribosomal protein S5 domain 2-like"/>
    <property type="match status" value="1"/>
</dbReference>
<dbReference type="GO" id="GO:0005634">
    <property type="term" value="C:nucleus"/>
    <property type="evidence" value="ECO:0007669"/>
    <property type="project" value="TreeGrafter"/>
</dbReference>
<evidence type="ECO:0000256" key="3">
    <source>
        <dbReference type="ARBA" id="ARBA00001946"/>
    </source>
</evidence>
<evidence type="ECO:0000256" key="1">
    <source>
        <dbReference type="ARBA" id="ARBA00000185"/>
    </source>
</evidence>
<feature type="compositionally biased region" description="Acidic residues" evidence="16">
    <location>
        <begin position="1448"/>
        <end position="1459"/>
    </location>
</feature>
<dbReference type="GO" id="GO:0003918">
    <property type="term" value="F:DNA topoisomerase type II (double strand cut, ATP-hydrolyzing) activity"/>
    <property type="evidence" value="ECO:0007669"/>
    <property type="project" value="UniProtKB-UniRule"/>
</dbReference>
<dbReference type="InterPro" id="IPR006171">
    <property type="entry name" value="TOPRIM_dom"/>
</dbReference>
<dbReference type="InterPro" id="IPR013757">
    <property type="entry name" value="Topo_IIA_A_a_sf"/>
</dbReference>
<keyword evidence="20" id="KW-1185">Reference proteome</keyword>
<keyword evidence="11 14" id="KW-0799">Topoisomerase</keyword>
<dbReference type="InterPro" id="IPR050634">
    <property type="entry name" value="DNA_Topoisomerase_II"/>
</dbReference>
<evidence type="ECO:0000313" key="19">
    <source>
        <dbReference type="EMBL" id="KAJ1920311.1"/>
    </source>
</evidence>
<feature type="compositionally biased region" description="Basic residues" evidence="16">
    <location>
        <begin position="1286"/>
        <end position="1297"/>
    </location>
</feature>
<accession>A0A9W8DQE6</accession>
<feature type="compositionally biased region" description="Polar residues" evidence="16">
    <location>
        <begin position="67"/>
        <end position="84"/>
    </location>
</feature>
<dbReference type="GO" id="GO:0046872">
    <property type="term" value="F:metal ion binding"/>
    <property type="evidence" value="ECO:0007669"/>
    <property type="project" value="UniProtKB-KW"/>
</dbReference>
<dbReference type="EC" id="5.6.2.2" evidence="5 15"/>
<name>A0A9W8DQE6_9FUNG</name>
<feature type="compositionally biased region" description="Polar residues" evidence="16">
    <location>
        <begin position="92"/>
        <end position="105"/>
    </location>
</feature>
<evidence type="ECO:0000256" key="7">
    <source>
        <dbReference type="ARBA" id="ARBA00022723"/>
    </source>
</evidence>
<dbReference type="Pfam" id="PF00204">
    <property type="entry name" value="DNA_gyraseB"/>
    <property type="match status" value="1"/>
</dbReference>
<evidence type="ECO:0000256" key="13">
    <source>
        <dbReference type="ARBA" id="ARBA00023235"/>
    </source>
</evidence>
<dbReference type="CDD" id="cd16930">
    <property type="entry name" value="HATPase_TopII-like"/>
    <property type="match status" value="1"/>
</dbReference>
<dbReference type="FunFam" id="3.30.1360.40:FF:000003">
    <property type="entry name" value="DNA topoisomerase 2"/>
    <property type="match status" value="1"/>
</dbReference>
<proteinExistence type="inferred from homology"/>
<dbReference type="Gene3D" id="3.90.199.10">
    <property type="entry name" value="Topoisomerase II, domain 5"/>
    <property type="match status" value="1"/>
</dbReference>
<keyword evidence="9 15" id="KW-0067">ATP-binding</keyword>
<evidence type="ECO:0000256" key="11">
    <source>
        <dbReference type="ARBA" id="ARBA00023029"/>
    </source>
</evidence>
<dbReference type="InterPro" id="IPR031660">
    <property type="entry name" value="TOPRIM_C"/>
</dbReference>
<feature type="active site" description="O-(5'-phospho-DNA)-tyrosine intermediate" evidence="14">
    <location>
        <position position="886"/>
    </location>
</feature>
<dbReference type="PANTHER" id="PTHR10169">
    <property type="entry name" value="DNA TOPOISOMERASE/GYRASE"/>
    <property type="match status" value="1"/>
</dbReference>
<dbReference type="CDD" id="cd03481">
    <property type="entry name" value="TopoIIA_Trans_ScTopoIIA"/>
    <property type="match status" value="1"/>
</dbReference>
<feature type="region of interest" description="Disordered" evidence="16">
    <location>
        <begin position="1278"/>
        <end position="1350"/>
    </location>
</feature>
<comment type="function">
    <text evidence="15">Control of topological states of DNA by transient breakage and subsequent rejoining of DNA strands. Topoisomerase II makes double-strand breaks.</text>
</comment>
<dbReference type="InterPro" id="IPR013759">
    <property type="entry name" value="Topo_IIA_B_C"/>
</dbReference>
<dbReference type="Gene3D" id="3.30.1360.40">
    <property type="match status" value="1"/>
</dbReference>
<dbReference type="EMBL" id="JANBPU010000015">
    <property type="protein sequence ID" value="KAJ1920311.1"/>
    <property type="molecule type" value="Genomic_DNA"/>
</dbReference>
<keyword evidence="10" id="KW-0460">Magnesium</keyword>
<dbReference type="PROSITE" id="PS52040">
    <property type="entry name" value="TOPO_IIA"/>
    <property type="match status" value="1"/>
</dbReference>
<evidence type="ECO:0000256" key="15">
    <source>
        <dbReference type="RuleBase" id="RU362094"/>
    </source>
</evidence>
<dbReference type="Gene3D" id="3.30.565.10">
    <property type="entry name" value="Histidine kinase-like ATPase, C-terminal domain"/>
    <property type="match status" value="1"/>
</dbReference>
<dbReference type="Pfam" id="PF01751">
    <property type="entry name" value="Toprim"/>
    <property type="match status" value="1"/>
</dbReference>
<dbReference type="GO" id="GO:0000819">
    <property type="term" value="P:sister chromatid segregation"/>
    <property type="evidence" value="ECO:0007669"/>
    <property type="project" value="TreeGrafter"/>
</dbReference>
<feature type="region of interest" description="Disordered" evidence="16">
    <location>
        <begin position="1390"/>
        <end position="1518"/>
    </location>
</feature>
<keyword evidence="8 15" id="KW-0547">Nucleotide-binding</keyword>
<evidence type="ECO:0000256" key="10">
    <source>
        <dbReference type="ARBA" id="ARBA00022842"/>
    </source>
</evidence>
<dbReference type="GO" id="GO:0006265">
    <property type="term" value="P:DNA topological change"/>
    <property type="evidence" value="ECO:0007669"/>
    <property type="project" value="UniProtKB-UniRule"/>
</dbReference>
<protein>
    <recommendedName>
        <fullName evidence="6 15">DNA topoisomerase 2</fullName>
        <ecNumber evidence="5 15">5.6.2.2</ecNumber>
    </recommendedName>
</protein>
<feature type="domain" description="Topo IIA-type catalytic" evidence="18">
    <location>
        <begin position="796"/>
        <end position="1255"/>
    </location>
</feature>
<dbReference type="FunFam" id="3.30.230.10:FF:000008">
    <property type="entry name" value="DNA topoisomerase 2"/>
    <property type="match status" value="1"/>
</dbReference>
<feature type="compositionally biased region" description="Polar residues" evidence="16">
    <location>
        <begin position="1"/>
        <end position="10"/>
    </location>
</feature>
<dbReference type="FunFam" id="3.90.199.10:FF:000002">
    <property type="entry name" value="DNA topoisomerase 2"/>
    <property type="match status" value="1"/>
</dbReference>
<comment type="cofactor">
    <cofactor evidence="3">
        <name>Mg(2+)</name>
        <dbReference type="ChEBI" id="CHEBI:18420"/>
    </cofactor>
</comment>
<dbReference type="PRINTS" id="PR01158">
    <property type="entry name" value="TOPISMRASEII"/>
</dbReference>
<evidence type="ECO:0000256" key="16">
    <source>
        <dbReference type="SAM" id="MobiDB-lite"/>
    </source>
</evidence>
<comment type="similarity">
    <text evidence="4 15">Belongs to the type II topoisomerase family.</text>
</comment>
<dbReference type="CDD" id="cd00187">
    <property type="entry name" value="TOP4c"/>
    <property type="match status" value="1"/>
</dbReference>
<comment type="cofactor">
    <cofactor evidence="2">
        <name>Ca(2+)</name>
        <dbReference type="ChEBI" id="CHEBI:29108"/>
    </cofactor>
</comment>
<dbReference type="Gene3D" id="3.40.50.670">
    <property type="match status" value="1"/>
</dbReference>
<evidence type="ECO:0000256" key="9">
    <source>
        <dbReference type="ARBA" id="ARBA00022840"/>
    </source>
</evidence>
<gene>
    <name evidence="19" type="primary">TOP2</name>
    <name evidence="19" type="ORF">H4219_001424</name>
</gene>
<dbReference type="PROSITE" id="PS00177">
    <property type="entry name" value="TOPOISOMERASE_II"/>
    <property type="match status" value="1"/>
</dbReference>
<dbReference type="Pfam" id="PF00521">
    <property type="entry name" value="DNA_topoisoIV"/>
    <property type="match status" value="1"/>
</dbReference>
<dbReference type="SMART" id="SM00434">
    <property type="entry name" value="TOP4c"/>
    <property type="match status" value="1"/>
</dbReference>
<dbReference type="InterPro" id="IPR001241">
    <property type="entry name" value="Topo_IIA"/>
</dbReference>
<dbReference type="PANTHER" id="PTHR10169:SF38">
    <property type="entry name" value="DNA TOPOISOMERASE 2"/>
    <property type="match status" value="1"/>
</dbReference>
<evidence type="ECO:0000256" key="12">
    <source>
        <dbReference type="ARBA" id="ARBA00023125"/>
    </source>
</evidence>
<dbReference type="InterPro" id="IPR036890">
    <property type="entry name" value="HATPase_C_sf"/>
</dbReference>
<feature type="region of interest" description="Disordered" evidence="16">
    <location>
        <begin position="1"/>
        <end position="111"/>
    </location>
</feature>
<dbReference type="InterPro" id="IPR014721">
    <property type="entry name" value="Ribsml_uS5_D2-typ_fold_subgr"/>
</dbReference>
<feature type="compositionally biased region" description="Low complexity" evidence="16">
    <location>
        <begin position="1460"/>
        <end position="1485"/>
    </location>
</feature>
<dbReference type="InterPro" id="IPR002205">
    <property type="entry name" value="Topo_IIA_dom_A"/>
</dbReference>
<dbReference type="Gene3D" id="1.10.268.10">
    <property type="entry name" value="Topoisomerase, domain 3"/>
    <property type="match status" value="1"/>
</dbReference>
<evidence type="ECO:0000313" key="20">
    <source>
        <dbReference type="Proteomes" id="UP001150538"/>
    </source>
</evidence>
<dbReference type="CDD" id="cd03365">
    <property type="entry name" value="TOPRIM_TopoIIA"/>
    <property type="match status" value="1"/>
</dbReference>
<dbReference type="GO" id="GO:0003677">
    <property type="term" value="F:DNA binding"/>
    <property type="evidence" value="ECO:0007669"/>
    <property type="project" value="UniProtKB-UniRule"/>
</dbReference>
<dbReference type="InterPro" id="IPR003594">
    <property type="entry name" value="HATPase_dom"/>
</dbReference>
<keyword evidence="13 14" id="KW-0413">Isomerase</keyword>
<sequence length="1518" mass="171046">MSDSESQFSLSPDEDDEFVMTPIKAPKATVGRKRTLKKATNGGLDEDDSMVDSGIGDSSPPKKRKTTGASSNGKGKKNIQTTLNGVIEPAETENSGISTPTSVASKGSKAKRTVEEIYQKKSQLEHILLRPDTYIGTVEPITETMWVYSEETQRMAQEAVTYTPGLYKIVDEILVNAADNKQRDPTQTIIKVTVNLEENEISVYNNGKGIPVQMHAKEKLWVPELIFGHLLTSSNYDDDEKKVTGGRNGYGAKLCNIFSTEFIVETADATQGKKYKQVFKNNMSIIGKPSITKFSSKSEWTKITFKPDFKKFHMDKLDHGIYKLIQRRVYDLAGCVRGCKVYFNDERIPINNFQSYVEKYVMPPAVKKEEDGGDNGDPENAPPKVIYKKFNDFWEVAFVVSDGQFQQVSFVNSINTVKGGNHVTHVANQISEKVIEAITKKNKKAKPRPHQVKSYMWLFVNSLIVNPAFDSQTKETLTLRQSAFGSKCEIDDAFIKKILNTNLSEYVMSFVRFKEEQQLKKTDGSKNNRVNVPKLEDANYAGGKKSSQCTLILTEGDSAKSLAVAGLSVVGRSTFGVFPLRGKLLNVRDATMKAIGDNKEFTYLKQILGLKQGKKYLDTSELRYGKVMIMTDQDIDGSHIKGLILNLFDTFYPELLKIPGFLQQFITPVLVAKRRKEKIQFFSEIEYNQWRERQPNNAADWTIKYYKGLGTSSTSEGREYFRNIPLHKKEFSVISPSDRELIDLAFNKKKADDRKEWLRTYQPGTFVDNTVSIVPIDDFINKELITFSIADNARSIPSVVDGFKPAQRKVLYGCFAKKLTGEIKVSSLAGYVMDKLSYHHGETSLQATIVNLAQDFVGSNNINTLGPNGQLGTRLMGGKDAASPRYIYVHLPKMSRAVFHKDDSELLTYLEDEGKVVEPYYFVPVVPMVLINGAEGIGTGWSTSIPNYNPVDIVDNIRRMMRGEEPLPMDPWFRGFQGTVEKVSTDRYRVSGTIAKIDDETLHITELPVRMWTDNYIELLNQWRSRGEKSSPIIKDFVDNHTHSLIDFQLKLTPEQMRDAEKEGFEKRFKLTSVIATSNMVCFDREGRLRKYENAQEIIKEFYPLRLQYYQKRKELLANKLQREYTMLDNKARFVLEIIEKKLIVQNRKKAVIIKDLRDKGYAPFPKGLKPGGTVEVEGEDASEVPDPERHADLVQKVKKELNQGDKDFDYLLSMPIWNLTYEKFQDLLRQRDDQENLLKTLLAKAPTDLWNEDLDEFLQKWDEHLAYHDNILEEERAEHEAAQGKTKKKTVTRKRNPATSTSKAAAKIEETDPDSPIAGAKKKPRSTAKKVKTETSIVASKTNDAKPAVQSTLSAFTTKGKAAAADISLYDSSDSDNEPVLNFRERLEKIRGEKKASTNVTKPVDKAESVASSTTSKKRSVSVSKAASSTSSKAAGKKKAANKILESDSEDDDLDLPELPEATKTSRPARSSARSAASNMAKKSQYLDISDDEDDGDDDGGYMEIEDDDDDDDGYSE</sequence>
<evidence type="ECO:0000259" key="17">
    <source>
        <dbReference type="PROSITE" id="PS50880"/>
    </source>
</evidence>
<evidence type="ECO:0000256" key="8">
    <source>
        <dbReference type="ARBA" id="ARBA00022741"/>
    </source>
</evidence>
<evidence type="ECO:0000256" key="5">
    <source>
        <dbReference type="ARBA" id="ARBA00012895"/>
    </source>
</evidence>
<dbReference type="GO" id="GO:0005524">
    <property type="term" value="F:ATP binding"/>
    <property type="evidence" value="ECO:0007669"/>
    <property type="project" value="UniProtKB-UniRule"/>
</dbReference>
<dbReference type="FunFam" id="3.40.50.670:FF:000001">
    <property type="entry name" value="DNA topoisomerase 2"/>
    <property type="match status" value="2"/>
</dbReference>
<dbReference type="InterPro" id="IPR018522">
    <property type="entry name" value="TopoIIA_CS"/>
</dbReference>
<organism evidence="19 20">
    <name type="scientific">Mycoemilia scoparia</name>
    <dbReference type="NCBI Taxonomy" id="417184"/>
    <lineage>
        <taxon>Eukaryota</taxon>
        <taxon>Fungi</taxon>
        <taxon>Fungi incertae sedis</taxon>
        <taxon>Zoopagomycota</taxon>
        <taxon>Kickxellomycotina</taxon>
        <taxon>Kickxellomycetes</taxon>
        <taxon>Kickxellales</taxon>
        <taxon>Kickxellaceae</taxon>
        <taxon>Mycoemilia</taxon>
    </lineage>
</organism>
<feature type="domain" description="Toprim" evidence="17">
    <location>
        <begin position="549"/>
        <end position="659"/>
    </location>
</feature>
<dbReference type="InterPro" id="IPR001154">
    <property type="entry name" value="TopoII_euk"/>
</dbReference>
<evidence type="ECO:0000259" key="18">
    <source>
        <dbReference type="PROSITE" id="PS52040"/>
    </source>
</evidence>
<dbReference type="PRINTS" id="PR00418">
    <property type="entry name" value="TPI2FAMILY"/>
</dbReference>
<dbReference type="SMART" id="SM00433">
    <property type="entry name" value="TOP2c"/>
    <property type="match status" value="1"/>
</dbReference>
<dbReference type="Pfam" id="PF02518">
    <property type="entry name" value="HATPase_c"/>
    <property type="match status" value="1"/>
</dbReference>
<dbReference type="SUPFAM" id="SSF56719">
    <property type="entry name" value="Type II DNA topoisomerase"/>
    <property type="match status" value="1"/>
</dbReference>
<dbReference type="InterPro" id="IPR013758">
    <property type="entry name" value="Topo_IIA_A/C_ab"/>
</dbReference>
<keyword evidence="12 14" id="KW-0238">DNA-binding</keyword>
<dbReference type="OrthoDB" id="276498at2759"/>
<dbReference type="SUPFAM" id="SSF55874">
    <property type="entry name" value="ATPase domain of HSP90 chaperone/DNA topoisomerase II/histidine kinase"/>
    <property type="match status" value="1"/>
</dbReference>
<evidence type="ECO:0000256" key="2">
    <source>
        <dbReference type="ARBA" id="ARBA00001913"/>
    </source>
</evidence>
<keyword evidence="7" id="KW-0479">Metal-binding</keyword>
<dbReference type="Proteomes" id="UP001150538">
    <property type="component" value="Unassembled WGS sequence"/>
</dbReference>
<feature type="compositionally biased region" description="Basic residues" evidence="16">
    <location>
        <begin position="1321"/>
        <end position="1331"/>
    </location>
</feature>
<dbReference type="GO" id="GO:0000712">
    <property type="term" value="P:resolution of meiotic recombination intermediates"/>
    <property type="evidence" value="ECO:0007669"/>
    <property type="project" value="TreeGrafter"/>
</dbReference>
<evidence type="ECO:0000256" key="6">
    <source>
        <dbReference type="ARBA" id="ARBA00019635"/>
    </source>
</evidence>
<dbReference type="InterPro" id="IPR013506">
    <property type="entry name" value="Topo_IIA_bsu_dom2"/>
</dbReference>
<feature type="compositionally biased region" description="Acidic residues" evidence="16">
    <location>
        <begin position="1490"/>
        <end position="1518"/>
    </location>
</feature>